<proteinExistence type="predicted"/>
<dbReference type="PANTHER" id="PTHR39401">
    <property type="entry name" value="SNOAL-LIKE DOMAIN-CONTAINING PROTEIN"/>
    <property type="match status" value="1"/>
</dbReference>
<keyword evidence="2" id="KW-1185">Reference proteome</keyword>
<dbReference type="Gene3D" id="3.10.450.50">
    <property type="match status" value="1"/>
</dbReference>
<evidence type="ECO:0000313" key="2">
    <source>
        <dbReference type="Proteomes" id="UP000594364"/>
    </source>
</evidence>
<dbReference type="AlphaFoldDB" id="A0A7S9KKP3"/>
<dbReference type="PANTHER" id="PTHR39401:SF1">
    <property type="entry name" value="SNOAL-LIKE DOMAIN-CONTAINING PROTEIN"/>
    <property type="match status" value="1"/>
</dbReference>
<name>A0A7S9KKP3_EPIFF</name>
<sequence>MAHSYNAQYPAESNVPPEIVHFFQDFYRNSDIPGEHDQYVHQFTKDATFILASTKSVGSQEIKTTRIGMWSAVSSRRHTIHKIFPFSAQSNEFMLYGSVAMELRNGSNADVDWAARAEIEKGDDGKWRMKFYQVYLDTGAIAAQSK</sequence>
<dbReference type="EMBL" id="CP031385">
    <property type="protein sequence ID" value="QPG94028.1"/>
    <property type="molecule type" value="Genomic_DNA"/>
</dbReference>
<accession>A0A7S9KKP3</accession>
<gene>
    <name evidence="1" type="ORF">C2857_004104</name>
</gene>
<evidence type="ECO:0000313" key="1">
    <source>
        <dbReference type="EMBL" id="QPG94028.1"/>
    </source>
</evidence>
<dbReference type="SUPFAM" id="SSF54427">
    <property type="entry name" value="NTF2-like"/>
    <property type="match status" value="1"/>
</dbReference>
<protein>
    <recommendedName>
        <fullName evidence="3">SnoaL-like domain-containing protein</fullName>
    </recommendedName>
</protein>
<reference evidence="1 2" key="1">
    <citation type="journal article" date="2018" name="PLoS Genet.">
        <title>Repeat elements organise 3D genome structure and mediate transcription in the filamentous fungus Epichloe festucae.</title>
        <authorList>
            <person name="Winter D.J."/>
            <person name="Ganley A.R.D."/>
            <person name="Young C.A."/>
            <person name="Liachko I."/>
            <person name="Schardl C.L."/>
            <person name="Dupont P.Y."/>
            <person name="Berry D."/>
            <person name="Ram A."/>
            <person name="Scott B."/>
            <person name="Cox M.P."/>
        </authorList>
    </citation>
    <scope>NUCLEOTIDE SEQUENCE [LARGE SCALE GENOMIC DNA]</scope>
    <source>
        <strain evidence="1 2">Fl1</strain>
    </source>
</reference>
<dbReference type="InterPro" id="IPR032710">
    <property type="entry name" value="NTF2-like_dom_sf"/>
</dbReference>
<organism evidence="1 2">
    <name type="scientific">Epichloe festucae (strain Fl1)</name>
    <dbReference type="NCBI Taxonomy" id="877507"/>
    <lineage>
        <taxon>Eukaryota</taxon>
        <taxon>Fungi</taxon>
        <taxon>Dikarya</taxon>
        <taxon>Ascomycota</taxon>
        <taxon>Pezizomycotina</taxon>
        <taxon>Sordariomycetes</taxon>
        <taxon>Hypocreomycetidae</taxon>
        <taxon>Hypocreales</taxon>
        <taxon>Clavicipitaceae</taxon>
        <taxon>Epichloe</taxon>
    </lineage>
</organism>
<dbReference type="Proteomes" id="UP000594364">
    <property type="component" value="Chromosome 1"/>
</dbReference>
<evidence type="ECO:0008006" key="3">
    <source>
        <dbReference type="Google" id="ProtNLM"/>
    </source>
</evidence>
<dbReference type="OrthoDB" id="3468019at2759"/>